<evidence type="ECO:0000259" key="3">
    <source>
        <dbReference type="PROSITE" id="PS50030"/>
    </source>
</evidence>
<evidence type="ECO:0000256" key="2">
    <source>
        <dbReference type="SAM" id="MobiDB-lite"/>
    </source>
</evidence>
<keyword evidence="6" id="KW-1185">Reference proteome</keyword>
<reference evidence="5 6" key="1">
    <citation type="submission" date="2015-04" db="EMBL/GenBank/DDBJ databases">
        <authorList>
            <person name="Syromyatnikov M.Y."/>
            <person name="Popov V.N."/>
        </authorList>
    </citation>
    <scope>NUCLEOTIDE SEQUENCE [LARGE SCALE GENOMIC DNA]</scope>
</reference>
<dbReference type="InterPro" id="IPR023340">
    <property type="entry name" value="UMA"/>
</dbReference>
<dbReference type="EMBL" id="CVRI01000064">
    <property type="protein sequence ID" value="CRL05549.1"/>
    <property type="molecule type" value="Genomic_DNA"/>
</dbReference>
<dbReference type="GO" id="GO:0043162">
    <property type="term" value="P:ubiquitin-dependent protein catabolic process via the multivesicular body sorting pathway"/>
    <property type="evidence" value="ECO:0007669"/>
    <property type="project" value="InterPro"/>
</dbReference>
<dbReference type="PROSITE" id="PS51497">
    <property type="entry name" value="UMA"/>
    <property type="match status" value="1"/>
</dbReference>
<feature type="domain" description="UBA" evidence="3">
    <location>
        <begin position="418"/>
        <end position="463"/>
    </location>
</feature>
<evidence type="ECO:0000313" key="5">
    <source>
        <dbReference type="EMBL" id="CRL05549.1"/>
    </source>
</evidence>
<evidence type="ECO:0000256" key="1">
    <source>
        <dbReference type="SAM" id="Coils"/>
    </source>
</evidence>
<dbReference type="GO" id="GO:0043130">
    <property type="term" value="F:ubiquitin binding"/>
    <property type="evidence" value="ECO:0007669"/>
    <property type="project" value="InterPro"/>
</dbReference>
<dbReference type="InterPro" id="IPR009060">
    <property type="entry name" value="UBA-like_sf"/>
</dbReference>
<sequence>MSYSPPNYTDGVPIKISEKYKPPPPIHLPTKIIQNLAKAEVPVAFEDYNFDLEHKIISKTSEWINWRVKGKTERQERIAQRELARLKRLEEEQKQKLNEVSYPSTDEISSCDEDDDLVNEATNSNINQQPSIPKEKPFSPTNFNTILMPTQALQDPIIVKKSHRRYASNSSNKIDFSFFESDASPFDHLEMKSMNEMEVLAQILGSSVKDETKSLERDNSSESESSEHHKNNNNHVVTEPLDEVKALPLSQQQPQYQQNYVPQMYNNYYGMSGGNTYYNYTPATSQHFSNMNPQNQFLYPQNYAVNFNQHNYNALTNNNNTIVNGTSEKADLENKSKSVPSIIKELNDELNNSQRRKIRNNSQNSPKEIKQQEVKTSPSEDENEFSKLSQRIQSLITQITQMGFKKEMVMRALTRVGENDKKLVEHLIPLSELLQMGFEEERISEALIKFDNNKDRALDYLIS</sequence>
<dbReference type="CDD" id="cd14316">
    <property type="entry name" value="UBA2_UBAP1_like"/>
    <property type="match status" value="1"/>
</dbReference>
<feature type="domain" description="UMA" evidence="4">
    <location>
        <begin position="9"/>
        <end position="57"/>
    </location>
</feature>
<feature type="region of interest" description="Disordered" evidence="2">
    <location>
        <begin position="208"/>
        <end position="234"/>
    </location>
</feature>
<dbReference type="GO" id="GO:0000813">
    <property type="term" value="C:ESCRT I complex"/>
    <property type="evidence" value="ECO:0007669"/>
    <property type="project" value="InterPro"/>
</dbReference>
<dbReference type="Proteomes" id="UP000183832">
    <property type="component" value="Unassembled WGS sequence"/>
</dbReference>
<dbReference type="AlphaFoldDB" id="A0A1J1IZA9"/>
<keyword evidence="1" id="KW-0175">Coiled coil</keyword>
<gene>
    <name evidence="5" type="ORF">CLUMA_CG018067</name>
</gene>
<feature type="region of interest" description="Disordered" evidence="2">
    <location>
        <begin position="347"/>
        <end position="387"/>
    </location>
</feature>
<feature type="compositionally biased region" description="Basic and acidic residues" evidence="2">
    <location>
        <begin position="208"/>
        <end position="230"/>
    </location>
</feature>
<dbReference type="InterPro" id="IPR015940">
    <property type="entry name" value="UBA"/>
</dbReference>
<accession>A0A1J1IZA9</accession>
<evidence type="ECO:0000259" key="4">
    <source>
        <dbReference type="PROSITE" id="PS51497"/>
    </source>
</evidence>
<dbReference type="Gene3D" id="1.10.8.10">
    <property type="entry name" value="DNA helicase RuvA subunit, C-terminal domain"/>
    <property type="match status" value="2"/>
</dbReference>
<name>A0A1J1IZA9_9DIPT</name>
<evidence type="ECO:0000313" key="6">
    <source>
        <dbReference type="Proteomes" id="UP000183832"/>
    </source>
</evidence>
<dbReference type="Pfam" id="PF00627">
    <property type="entry name" value="UBA"/>
    <property type="match status" value="1"/>
</dbReference>
<dbReference type="PANTHER" id="PTHR15960:SF5">
    <property type="entry name" value="LD44032P"/>
    <property type="match status" value="1"/>
</dbReference>
<dbReference type="SMART" id="SM00165">
    <property type="entry name" value="UBA"/>
    <property type="match status" value="2"/>
</dbReference>
<dbReference type="OrthoDB" id="2018023at2759"/>
<proteinExistence type="predicted"/>
<organism evidence="5 6">
    <name type="scientific">Clunio marinus</name>
    <dbReference type="NCBI Taxonomy" id="568069"/>
    <lineage>
        <taxon>Eukaryota</taxon>
        <taxon>Metazoa</taxon>
        <taxon>Ecdysozoa</taxon>
        <taxon>Arthropoda</taxon>
        <taxon>Hexapoda</taxon>
        <taxon>Insecta</taxon>
        <taxon>Pterygota</taxon>
        <taxon>Neoptera</taxon>
        <taxon>Endopterygota</taxon>
        <taxon>Diptera</taxon>
        <taxon>Nematocera</taxon>
        <taxon>Chironomoidea</taxon>
        <taxon>Chironomidae</taxon>
        <taxon>Clunio</taxon>
    </lineage>
</organism>
<feature type="coiled-coil region" evidence="1">
    <location>
        <begin position="69"/>
        <end position="99"/>
    </location>
</feature>
<dbReference type="SUPFAM" id="SSF46934">
    <property type="entry name" value="UBA-like"/>
    <property type="match status" value="2"/>
</dbReference>
<dbReference type="STRING" id="568069.A0A1J1IZA9"/>
<dbReference type="InterPro" id="IPR038870">
    <property type="entry name" value="UBAP1"/>
</dbReference>
<protein>
    <submittedName>
        <fullName evidence="5">CLUMA_CG018067, isoform A</fullName>
    </submittedName>
</protein>
<feature type="domain" description="UBA" evidence="3">
    <location>
        <begin position="387"/>
        <end position="419"/>
    </location>
</feature>
<dbReference type="PANTHER" id="PTHR15960">
    <property type="entry name" value="LD44032P"/>
    <property type="match status" value="1"/>
</dbReference>
<dbReference type="PROSITE" id="PS50030">
    <property type="entry name" value="UBA"/>
    <property type="match status" value="2"/>
</dbReference>